<name>A0A2U1U355_9GAMM</name>
<dbReference type="CDD" id="cd01347">
    <property type="entry name" value="ligand_gated_channel"/>
    <property type="match status" value="1"/>
</dbReference>
<dbReference type="Gene3D" id="2.170.130.10">
    <property type="entry name" value="TonB-dependent receptor, plug domain"/>
    <property type="match status" value="1"/>
</dbReference>
<keyword evidence="7" id="KW-0732">Signal</keyword>
<keyword evidence="3 14" id="KW-0813">Transport</keyword>
<comment type="similarity">
    <text evidence="2 14 16">Belongs to the TonB-dependent receptor family.</text>
</comment>
<evidence type="ECO:0000256" key="7">
    <source>
        <dbReference type="ARBA" id="ARBA00022729"/>
    </source>
</evidence>
<keyword evidence="11 14" id="KW-0472">Membrane</keyword>
<comment type="caution">
    <text evidence="19">The sequence shown here is derived from an EMBL/GenBank/DDBJ whole genome shotgun (WGS) entry which is preliminary data.</text>
</comment>
<dbReference type="PROSITE" id="PS01156">
    <property type="entry name" value="TONB_DEPENDENT_REC_2"/>
    <property type="match status" value="1"/>
</dbReference>
<dbReference type="InterPro" id="IPR010105">
    <property type="entry name" value="TonB_sidphr_rcpt"/>
</dbReference>
<dbReference type="Gene3D" id="2.40.170.20">
    <property type="entry name" value="TonB-dependent receptor, beta-barrel domain"/>
    <property type="match status" value="1"/>
</dbReference>
<dbReference type="AlphaFoldDB" id="A0A2U1U355"/>
<evidence type="ECO:0000256" key="6">
    <source>
        <dbReference type="ARBA" id="ARBA00022692"/>
    </source>
</evidence>
<evidence type="ECO:0000256" key="9">
    <source>
        <dbReference type="ARBA" id="ARBA00023065"/>
    </source>
</evidence>
<evidence type="ECO:0000256" key="8">
    <source>
        <dbReference type="ARBA" id="ARBA00023004"/>
    </source>
</evidence>
<keyword evidence="12 19" id="KW-0675">Receptor</keyword>
<dbReference type="InterPro" id="IPR000531">
    <property type="entry name" value="Beta-barrel_TonB"/>
</dbReference>
<keyword evidence="13 14" id="KW-0998">Cell outer membrane</keyword>
<dbReference type="PROSITE" id="PS52016">
    <property type="entry name" value="TONB_DEPENDENT_REC_3"/>
    <property type="match status" value="1"/>
</dbReference>
<dbReference type="FunFam" id="2.170.130.10:FF:000010">
    <property type="entry name" value="Ferripyoverdine receptor"/>
    <property type="match status" value="1"/>
</dbReference>
<sequence>MRHLLFKPAALSAQIRLAIVVGISPALMLPSPAIFAQSAAAADTITVSKQAEASQPEITENTGSYTVRANSTATKLSLSPRDTPQTTTTITRQQLDDFRLTNANDSLQAGGVSVQRVETDRTYYTVRGFDVNNFQIDGIGLPFTSEEQMGDIDTVLYDHIEVLKGANGLTSTPGNPSATINFVRKRPPREFQGKGSLSYGSWDTGRAELDLSGPLNDAGTLRGRIIGAHQDGNSYLDRYSQKKTIFSGILEADLTDSTTATLGYSEQRNRPKGIMWSALTLYHTDGSPVNYSRSHNTAPDWAYWNTDDRQTFAELTTQWDEGWQSKLTLNYREMTSEGEMFMAGGVPDSQTGLGLTSYASKFDRTERQIFGDANIKGPFELFGNVHEAVFGTSWARTNPHWTSRDDAISEPLPPVGEFNGDFPRPAFANVTSTADYTIYRQNYYAAGLFQITDRFKTLAGVNVSRLRSNGHRLTDSHQYSKSKIIPYFGLLYDINDNYSAYASYTEIFSPQYLLDHSHGLLKPIEGNSIEGGIKGEWLDKRLSATLALFRTEQENTAEYAGFDSDQGFSYYKPVDTISKGAELTLAGQLTPNWQISTGFTRLFSLEDADGNRARTYTPRNQAYLSTTYRVPQIQDLKVGASINWQSDIFREQGASTTGDTIISRQGSYAVFNAMASYDINKNVNLSLNINNLLDRKYLTSLYWAQSYYAPGRNATLSVNVKF</sequence>
<evidence type="ECO:0000256" key="4">
    <source>
        <dbReference type="ARBA" id="ARBA00022452"/>
    </source>
</evidence>
<dbReference type="Pfam" id="PF00593">
    <property type="entry name" value="TonB_dep_Rec_b-barrel"/>
    <property type="match status" value="1"/>
</dbReference>
<dbReference type="SUPFAM" id="SSF56935">
    <property type="entry name" value="Porins"/>
    <property type="match status" value="1"/>
</dbReference>
<dbReference type="InterPro" id="IPR037066">
    <property type="entry name" value="Plug_dom_sf"/>
</dbReference>
<evidence type="ECO:0000313" key="20">
    <source>
        <dbReference type="Proteomes" id="UP000296159"/>
    </source>
</evidence>
<dbReference type="InterPro" id="IPR039426">
    <property type="entry name" value="TonB-dep_rcpt-like"/>
</dbReference>
<evidence type="ECO:0000313" key="19">
    <source>
        <dbReference type="EMBL" id="PWC16067.1"/>
    </source>
</evidence>
<evidence type="ECO:0000256" key="16">
    <source>
        <dbReference type="RuleBase" id="RU003357"/>
    </source>
</evidence>
<protein>
    <submittedName>
        <fullName evidence="19">TonB-dependent siderophore receptor</fullName>
    </submittedName>
</protein>
<evidence type="ECO:0000256" key="10">
    <source>
        <dbReference type="ARBA" id="ARBA00023077"/>
    </source>
</evidence>
<comment type="subcellular location">
    <subcellularLocation>
        <location evidence="1 14">Cell outer membrane</location>
        <topology evidence="1 14">Multi-pass membrane protein</topology>
    </subcellularLocation>
</comment>
<evidence type="ECO:0000256" key="3">
    <source>
        <dbReference type="ARBA" id="ARBA00022448"/>
    </source>
</evidence>
<dbReference type="GO" id="GO:0009279">
    <property type="term" value="C:cell outer membrane"/>
    <property type="evidence" value="ECO:0007669"/>
    <property type="project" value="UniProtKB-SubCell"/>
</dbReference>
<keyword evidence="4 14" id="KW-1134">Transmembrane beta strand</keyword>
<dbReference type="GO" id="GO:0015891">
    <property type="term" value="P:siderophore transport"/>
    <property type="evidence" value="ECO:0007669"/>
    <property type="project" value="InterPro"/>
</dbReference>
<dbReference type="InterPro" id="IPR010917">
    <property type="entry name" value="TonB_rcpt_CS"/>
</dbReference>
<dbReference type="GO" id="GO:0038023">
    <property type="term" value="F:signaling receptor activity"/>
    <property type="evidence" value="ECO:0007669"/>
    <property type="project" value="InterPro"/>
</dbReference>
<evidence type="ECO:0000256" key="1">
    <source>
        <dbReference type="ARBA" id="ARBA00004571"/>
    </source>
</evidence>
<dbReference type="PANTHER" id="PTHR32552">
    <property type="entry name" value="FERRICHROME IRON RECEPTOR-RELATED"/>
    <property type="match status" value="1"/>
</dbReference>
<evidence type="ECO:0000256" key="15">
    <source>
        <dbReference type="PROSITE-ProRule" id="PRU10144"/>
    </source>
</evidence>
<reference evidence="19 20" key="1">
    <citation type="submission" date="2018-04" db="EMBL/GenBank/DDBJ databases">
        <title>Brenneria corticis sp.nov.</title>
        <authorList>
            <person name="Li Y."/>
        </authorList>
    </citation>
    <scope>NUCLEOTIDE SEQUENCE [LARGE SCALE GENOMIC DNA]</scope>
    <source>
        <strain evidence="19 20">CFCC 11842</strain>
    </source>
</reference>
<dbReference type="InterPro" id="IPR036942">
    <property type="entry name" value="Beta-barrel_TonB_sf"/>
</dbReference>
<keyword evidence="9" id="KW-0406">Ion transport</keyword>
<gene>
    <name evidence="19" type="ORF">DDT56_11200</name>
</gene>
<keyword evidence="10 16" id="KW-0798">TonB box</keyword>
<keyword evidence="8" id="KW-0408">Iron</keyword>
<evidence type="ECO:0000256" key="11">
    <source>
        <dbReference type="ARBA" id="ARBA00023136"/>
    </source>
</evidence>
<keyword evidence="5" id="KW-0410">Iron transport</keyword>
<keyword evidence="6 14" id="KW-0812">Transmembrane</keyword>
<dbReference type="GO" id="GO:0015344">
    <property type="term" value="F:siderophore uptake transmembrane transporter activity"/>
    <property type="evidence" value="ECO:0007669"/>
    <property type="project" value="TreeGrafter"/>
</dbReference>
<dbReference type="Pfam" id="PF07715">
    <property type="entry name" value="Plug"/>
    <property type="match status" value="1"/>
</dbReference>
<evidence type="ECO:0000259" key="17">
    <source>
        <dbReference type="Pfam" id="PF00593"/>
    </source>
</evidence>
<feature type="domain" description="TonB-dependent receptor-like beta-barrel" evidence="17">
    <location>
        <begin position="260"/>
        <end position="692"/>
    </location>
</feature>
<accession>A0A2U1U355</accession>
<evidence type="ECO:0000256" key="5">
    <source>
        <dbReference type="ARBA" id="ARBA00022496"/>
    </source>
</evidence>
<evidence type="ECO:0000259" key="18">
    <source>
        <dbReference type="Pfam" id="PF07715"/>
    </source>
</evidence>
<feature type="domain" description="TonB-dependent receptor plug" evidence="18">
    <location>
        <begin position="80"/>
        <end position="177"/>
    </location>
</feature>
<feature type="short sequence motif" description="TonB C-terminal box" evidence="15">
    <location>
        <begin position="705"/>
        <end position="722"/>
    </location>
</feature>
<dbReference type="NCBIfam" id="TIGR01783">
    <property type="entry name" value="TonB-siderophor"/>
    <property type="match status" value="1"/>
</dbReference>
<dbReference type="PANTHER" id="PTHR32552:SF74">
    <property type="entry name" value="HYDROXAMATE SIDEROPHORE RECEPTOR FHUE"/>
    <property type="match status" value="1"/>
</dbReference>
<dbReference type="InterPro" id="IPR012910">
    <property type="entry name" value="Plug_dom"/>
</dbReference>
<dbReference type="EMBL" id="QDKH01000010">
    <property type="protein sequence ID" value="PWC16067.1"/>
    <property type="molecule type" value="Genomic_DNA"/>
</dbReference>
<proteinExistence type="inferred from homology"/>
<keyword evidence="20" id="KW-1185">Reference proteome</keyword>
<evidence type="ECO:0000256" key="2">
    <source>
        <dbReference type="ARBA" id="ARBA00009810"/>
    </source>
</evidence>
<organism evidence="19 20">
    <name type="scientific">Brenneria corticis</name>
    <dbReference type="NCBI Taxonomy" id="2173106"/>
    <lineage>
        <taxon>Bacteria</taxon>
        <taxon>Pseudomonadati</taxon>
        <taxon>Pseudomonadota</taxon>
        <taxon>Gammaproteobacteria</taxon>
        <taxon>Enterobacterales</taxon>
        <taxon>Pectobacteriaceae</taxon>
        <taxon>Brenneria</taxon>
    </lineage>
</organism>
<evidence type="ECO:0000256" key="14">
    <source>
        <dbReference type="PROSITE-ProRule" id="PRU01360"/>
    </source>
</evidence>
<evidence type="ECO:0000256" key="13">
    <source>
        <dbReference type="ARBA" id="ARBA00023237"/>
    </source>
</evidence>
<dbReference type="Proteomes" id="UP000296159">
    <property type="component" value="Unassembled WGS sequence"/>
</dbReference>
<evidence type="ECO:0000256" key="12">
    <source>
        <dbReference type="ARBA" id="ARBA00023170"/>
    </source>
</evidence>